<gene>
    <name evidence="2" type="ORF">D7W81_00945</name>
</gene>
<dbReference type="Proteomes" id="UP000267003">
    <property type="component" value="Unassembled WGS sequence"/>
</dbReference>
<evidence type="ECO:0000256" key="1">
    <source>
        <dbReference type="SAM" id="Phobius"/>
    </source>
</evidence>
<dbReference type="AlphaFoldDB" id="A0A3A8RB83"/>
<keyword evidence="1" id="KW-0812">Transmembrane</keyword>
<feature type="transmembrane region" description="Helical" evidence="1">
    <location>
        <begin position="85"/>
        <end position="105"/>
    </location>
</feature>
<organism evidence="2 3">
    <name type="scientific">Corallococcus aberystwythensis</name>
    <dbReference type="NCBI Taxonomy" id="2316722"/>
    <lineage>
        <taxon>Bacteria</taxon>
        <taxon>Pseudomonadati</taxon>
        <taxon>Myxococcota</taxon>
        <taxon>Myxococcia</taxon>
        <taxon>Myxococcales</taxon>
        <taxon>Cystobacterineae</taxon>
        <taxon>Myxococcaceae</taxon>
        <taxon>Corallococcus</taxon>
    </lineage>
</organism>
<feature type="transmembrane region" description="Helical" evidence="1">
    <location>
        <begin position="50"/>
        <end position="73"/>
    </location>
</feature>
<evidence type="ECO:0000313" key="2">
    <source>
        <dbReference type="EMBL" id="RKH74552.1"/>
    </source>
</evidence>
<accession>A0A3A8RB83</accession>
<comment type="caution">
    <text evidence="2">The sequence shown here is derived from an EMBL/GenBank/DDBJ whole genome shotgun (WGS) entry which is preliminary data.</text>
</comment>
<evidence type="ECO:0000313" key="3">
    <source>
        <dbReference type="Proteomes" id="UP000267003"/>
    </source>
</evidence>
<feature type="transmembrane region" description="Helical" evidence="1">
    <location>
        <begin position="125"/>
        <end position="143"/>
    </location>
</feature>
<proteinExistence type="predicted"/>
<sequence>MPLRTSQRNIAAVWYLGTFIPFMVLVIQTFRGAYQETTATGMVDRASEAWGWFAPAVMPTLMLITSVVVAEATQPESSKKEVDRFTYRVTLSLSIAYLLLIWAALFYRAESGISPLGIMRKTGLFFAPIQGLVGSVIGVFFVARQPHASPGAAPPPQ</sequence>
<feature type="transmembrane region" description="Helical" evidence="1">
    <location>
        <begin position="12"/>
        <end position="30"/>
    </location>
</feature>
<reference evidence="3" key="1">
    <citation type="submission" date="2018-09" db="EMBL/GenBank/DDBJ databases">
        <authorList>
            <person name="Livingstone P.G."/>
            <person name="Whitworth D.E."/>
        </authorList>
    </citation>
    <scope>NUCLEOTIDE SEQUENCE [LARGE SCALE GENOMIC DNA]</scope>
    <source>
        <strain evidence="3">AB050A</strain>
    </source>
</reference>
<keyword evidence="1" id="KW-1133">Transmembrane helix</keyword>
<dbReference type="EMBL" id="RAWK01000003">
    <property type="protein sequence ID" value="RKH74552.1"/>
    <property type="molecule type" value="Genomic_DNA"/>
</dbReference>
<protein>
    <submittedName>
        <fullName evidence="2">Uncharacterized protein</fullName>
    </submittedName>
</protein>
<name>A0A3A8RB83_9BACT</name>
<keyword evidence="1" id="KW-0472">Membrane</keyword>
<keyword evidence="3" id="KW-1185">Reference proteome</keyword>